<proteinExistence type="predicted"/>
<organism evidence="1 2">
    <name type="scientific">Nicotiana tabacum</name>
    <name type="common">Common tobacco</name>
    <dbReference type="NCBI Taxonomy" id="4097"/>
    <lineage>
        <taxon>Eukaryota</taxon>
        <taxon>Viridiplantae</taxon>
        <taxon>Streptophyta</taxon>
        <taxon>Embryophyta</taxon>
        <taxon>Tracheophyta</taxon>
        <taxon>Spermatophyta</taxon>
        <taxon>Magnoliopsida</taxon>
        <taxon>eudicotyledons</taxon>
        <taxon>Gunneridae</taxon>
        <taxon>Pentapetalae</taxon>
        <taxon>asterids</taxon>
        <taxon>lamiids</taxon>
        <taxon>Solanales</taxon>
        <taxon>Solanaceae</taxon>
        <taxon>Nicotianoideae</taxon>
        <taxon>Nicotianeae</taxon>
        <taxon>Nicotiana</taxon>
    </lineage>
</organism>
<protein>
    <submittedName>
        <fullName evidence="2">Uncharacterized protein LOC142165806</fullName>
    </submittedName>
</protein>
<accession>A0AC58S5P5</accession>
<name>A0AC58S5P5_TOBAC</name>
<sequence length="220" mass="25085">MRGTGCESLLDDVSSFCDMHDIIIPKMDELYFPGKSKRKSFELNDRFDIVSSDLLLGVASLNSANSFTNFDKGRIMSLAKCYPNEFDEVQIRDLSYQLDTFIIHMRAGNPKFSNLKGISDLAKTLVETNLVEIYSYVYLLVKLTLILPVATATVERAFSFMKQIKNEERNNMVTKMSSHILIKENVAWFYAAVNNWILLLLTVFEIENCSIYRVAICNGT</sequence>
<gene>
    <name evidence="2" type="primary">LOC142165806</name>
</gene>
<keyword evidence="1" id="KW-1185">Reference proteome</keyword>
<reference evidence="2" key="2">
    <citation type="submission" date="2025-08" db="UniProtKB">
        <authorList>
            <consortium name="RefSeq"/>
        </authorList>
    </citation>
    <scope>IDENTIFICATION</scope>
    <source>
        <tissue evidence="2">Leaf</tissue>
    </source>
</reference>
<reference evidence="1" key="1">
    <citation type="journal article" date="2014" name="Nat. Commun.">
        <title>The tobacco genome sequence and its comparison with those of tomato and potato.</title>
        <authorList>
            <person name="Sierro N."/>
            <person name="Battey J.N."/>
            <person name="Ouadi S."/>
            <person name="Bakaher N."/>
            <person name="Bovet L."/>
            <person name="Willig A."/>
            <person name="Goepfert S."/>
            <person name="Peitsch M.C."/>
            <person name="Ivanov N.V."/>
        </authorList>
    </citation>
    <scope>NUCLEOTIDE SEQUENCE [LARGE SCALE GENOMIC DNA]</scope>
</reference>
<dbReference type="Proteomes" id="UP000790787">
    <property type="component" value="Chromosome 11"/>
</dbReference>
<dbReference type="RefSeq" id="XP_075080283.1">
    <property type="nucleotide sequence ID" value="XM_075224182.1"/>
</dbReference>
<evidence type="ECO:0000313" key="2">
    <source>
        <dbReference type="RefSeq" id="XP_075080283.1"/>
    </source>
</evidence>
<evidence type="ECO:0000313" key="1">
    <source>
        <dbReference type="Proteomes" id="UP000790787"/>
    </source>
</evidence>